<dbReference type="PANTHER" id="PTHR30336">
    <property type="entry name" value="INNER MEMBRANE PROTEIN, PROBABLE PERMEASE"/>
    <property type="match status" value="1"/>
</dbReference>
<keyword evidence="3" id="KW-1185">Reference proteome</keyword>
<dbReference type="Gene3D" id="3.40.50.620">
    <property type="entry name" value="HUPs"/>
    <property type="match status" value="1"/>
</dbReference>
<sequence length="414" mass="46395">MKRLSVIALTFGLVCSTFVSYSQEGIHQDETRILQKRIFYLLDAMEAHPPVATAVAADVVLQRLMVQKRTVLQQAIDSCANLACIADAMLIKPGEDAAIARQLSSLFQNNGKLRQWIKDSIRATGFYKLSDSLPDASLFREAWEEEAAGINYIIRAYLQNKGLQYPKVDAASFPVNSPPYFDSVGHLITAVLENGREEELFFQPLLRICLRILQLNRHDEAARLLPLSKINEQPCQQIRSVQWRQFPFSAILVFGEGPETPDVPISVHNKERCAAASALFKSGKAPFIIVSGGYVHPFQTKYCEAVEMKKYLTDSLSVPAGVIIIEPHARHTTTNIRNANRILYENKVPANKPVLGVSDVAHIRYIAGENFERVCRRDLKYLPFERMKQLSDTTVAFYPAACSTQINTGDPLDP</sequence>
<dbReference type="AlphaFoldDB" id="W0F8S5"/>
<accession>W0F8S5</accession>
<organism evidence="2 3">
    <name type="scientific">Niabella soli DSM 19437</name>
    <dbReference type="NCBI Taxonomy" id="929713"/>
    <lineage>
        <taxon>Bacteria</taxon>
        <taxon>Pseudomonadati</taxon>
        <taxon>Bacteroidota</taxon>
        <taxon>Chitinophagia</taxon>
        <taxon>Chitinophagales</taxon>
        <taxon>Chitinophagaceae</taxon>
        <taxon>Niabella</taxon>
    </lineage>
</organism>
<reference evidence="2 3" key="1">
    <citation type="submission" date="2013-12" db="EMBL/GenBank/DDBJ databases">
        <authorList>
            <consortium name="DOE Joint Genome Institute"/>
            <person name="Eisen J."/>
            <person name="Huntemann M."/>
            <person name="Han J."/>
            <person name="Chen A."/>
            <person name="Kyrpides N."/>
            <person name="Mavromatis K."/>
            <person name="Markowitz V."/>
            <person name="Palaniappan K."/>
            <person name="Ivanova N."/>
            <person name="Schaumberg A."/>
            <person name="Pati A."/>
            <person name="Liolios K."/>
            <person name="Nordberg H.P."/>
            <person name="Cantor M.N."/>
            <person name="Hua S.X."/>
            <person name="Woyke T."/>
        </authorList>
    </citation>
    <scope>NUCLEOTIDE SEQUENCE [LARGE SCALE GENOMIC DNA]</scope>
    <source>
        <strain evidence="3">DSM 19437</strain>
    </source>
</reference>
<name>W0F8S5_9BACT</name>
<dbReference type="Proteomes" id="UP000003586">
    <property type="component" value="Chromosome"/>
</dbReference>
<dbReference type="Pfam" id="PF02698">
    <property type="entry name" value="DUF218"/>
    <property type="match status" value="1"/>
</dbReference>
<evidence type="ECO:0000259" key="1">
    <source>
        <dbReference type="Pfam" id="PF02698"/>
    </source>
</evidence>
<evidence type="ECO:0000313" key="2">
    <source>
        <dbReference type="EMBL" id="AHF17766.1"/>
    </source>
</evidence>
<dbReference type="RefSeq" id="WP_008586428.1">
    <property type="nucleotide sequence ID" value="NZ_CP007035.1"/>
</dbReference>
<protein>
    <recommendedName>
        <fullName evidence="1">DUF218 domain-containing protein</fullName>
    </recommendedName>
</protein>
<dbReference type="HOGENOM" id="CLU_054534_0_0_10"/>
<dbReference type="InterPro" id="IPR003848">
    <property type="entry name" value="DUF218"/>
</dbReference>
<dbReference type="InterPro" id="IPR014729">
    <property type="entry name" value="Rossmann-like_a/b/a_fold"/>
</dbReference>
<gene>
    <name evidence="2" type="ORF">NIASO_13870</name>
</gene>
<dbReference type="STRING" id="929713.NIASO_13870"/>
<proteinExistence type="predicted"/>
<dbReference type="CDD" id="cd06259">
    <property type="entry name" value="YdcF-like"/>
    <property type="match status" value="1"/>
</dbReference>
<dbReference type="EMBL" id="CP007035">
    <property type="protein sequence ID" value="AHF17766.1"/>
    <property type="molecule type" value="Genomic_DNA"/>
</dbReference>
<dbReference type="PANTHER" id="PTHR30336:SF20">
    <property type="entry name" value="DUF218 DOMAIN-CONTAINING PROTEIN"/>
    <property type="match status" value="1"/>
</dbReference>
<dbReference type="eggNOG" id="COG1434">
    <property type="taxonomic scope" value="Bacteria"/>
</dbReference>
<dbReference type="InterPro" id="IPR051599">
    <property type="entry name" value="Cell_Envelope_Assoc"/>
</dbReference>
<evidence type="ECO:0000313" key="3">
    <source>
        <dbReference type="Proteomes" id="UP000003586"/>
    </source>
</evidence>
<dbReference type="KEGG" id="nso:NIASO_13870"/>
<dbReference type="OrthoDB" id="1092058at2"/>
<feature type="domain" description="DUF218" evidence="1">
    <location>
        <begin position="250"/>
        <end position="365"/>
    </location>
</feature>
<dbReference type="GO" id="GO:0005886">
    <property type="term" value="C:plasma membrane"/>
    <property type="evidence" value="ECO:0007669"/>
    <property type="project" value="TreeGrafter"/>
</dbReference>